<dbReference type="AlphaFoldDB" id="H8FWS7"/>
<reference evidence="1 2" key="1">
    <citation type="journal article" date="2012" name="J. Bacteriol.">
        <title>Draft Genome Sequence of the Purple Photosynthetic Bacterium Phaeospirillum molischianum DSM120, a Particularly Versatile Bacterium.</title>
        <authorList>
            <person name="Duquesne K."/>
            <person name="Prima V."/>
            <person name="Ji B."/>
            <person name="Rouy Z."/>
            <person name="Medigue C."/>
            <person name="Talla E."/>
            <person name="Sturgis J.N."/>
        </authorList>
    </citation>
    <scope>NUCLEOTIDE SEQUENCE [LARGE SCALE GENOMIC DNA]</scope>
    <source>
        <strain evidence="2">DSM120</strain>
    </source>
</reference>
<dbReference type="eggNOG" id="COG1475">
    <property type="taxonomic scope" value="Bacteria"/>
</dbReference>
<proteinExistence type="predicted"/>
<sequence>MIRGTAVRAVSLTPIASPGRWGSTWRRRAGCRPFDTYLGRVTKARILEAVREAKGEDSVQMIDHLKKQDMAREAERLLAGSGWLPEILRSLSEPGPQPLCPPTTSPLLNSRPVWSACMSPVTTILPVAMRWSG</sequence>
<accession>H8FWS7</accession>
<comment type="caution">
    <text evidence="1">The sequence shown here is derived from an EMBL/GenBank/DDBJ whole genome shotgun (WGS) entry which is preliminary data.</text>
</comment>
<gene>
    <name evidence="1" type="ORF">PHAMO_470066</name>
</gene>
<name>H8FWS7_MAGML</name>
<evidence type="ECO:0000313" key="1">
    <source>
        <dbReference type="EMBL" id="CCG42815.1"/>
    </source>
</evidence>
<dbReference type="EMBL" id="CAHP01000042">
    <property type="protein sequence ID" value="CCG42815.1"/>
    <property type="molecule type" value="Genomic_DNA"/>
</dbReference>
<organism evidence="1 2">
    <name type="scientific">Magnetospirillum molischianum DSM 120</name>
    <dbReference type="NCBI Taxonomy" id="1150626"/>
    <lineage>
        <taxon>Bacteria</taxon>
        <taxon>Pseudomonadati</taxon>
        <taxon>Pseudomonadota</taxon>
        <taxon>Alphaproteobacteria</taxon>
        <taxon>Rhodospirillales</taxon>
        <taxon>Rhodospirillaceae</taxon>
        <taxon>Magnetospirillum</taxon>
    </lineage>
</organism>
<dbReference type="STRING" id="1150626.PHAMO_470066"/>
<dbReference type="Proteomes" id="UP000004169">
    <property type="component" value="Unassembled WGS sequence"/>
</dbReference>
<keyword evidence="2" id="KW-1185">Reference proteome</keyword>
<protein>
    <submittedName>
        <fullName evidence="1">Uncharacterized protein</fullName>
    </submittedName>
</protein>
<evidence type="ECO:0000313" key="2">
    <source>
        <dbReference type="Proteomes" id="UP000004169"/>
    </source>
</evidence>